<dbReference type="Gene3D" id="3.30.750.44">
    <property type="match status" value="1"/>
</dbReference>
<dbReference type="Pfam" id="PF03572">
    <property type="entry name" value="Peptidase_S41"/>
    <property type="match status" value="1"/>
</dbReference>
<dbReference type="GO" id="GO:0007165">
    <property type="term" value="P:signal transduction"/>
    <property type="evidence" value="ECO:0007669"/>
    <property type="project" value="TreeGrafter"/>
</dbReference>
<accession>A0A381YFM3</accession>
<keyword evidence="3" id="KW-0378">Hydrolase</keyword>
<evidence type="ECO:0000256" key="4">
    <source>
        <dbReference type="ARBA" id="ARBA00022825"/>
    </source>
</evidence>
<dbReference type="InterPro" id="IPR001478">
    <property type="entry name" value="PDZ"/>
</dbReference>
<evidence type="ECO:0000256" key="1">
    <source>
        <dbReference type="ARBA" id="ARBA00009179"/>
    </source>
</evidence>
<dbReference type="Gene3D" id="2.30.42.10">
    <property type="match status" value="1"/>
</dbReference>
<protein>
    <recommendedName>
        <fullName evidence="6">PDZ domain-containing protein</fullName>
    </recommendedName>
</protein>
<comment type="similarity">
    <text evidence="1">Belongs to the peptidase S41A family.</text>
</comment>
<proteinExistence type="inferred from homology"/>
<dbReference type="GO" id="GO:0004175">
    <property type="term" value="F:endopeptidase activity"/>
    <property type="evidence" value="ECO:0007669"/>
    <property type="project" value="TreeGrafter"/>
</dbReference>
<dbReference type="NCBIfam" id="TIGR00225">
    <property type="entry name" value="prc"/>
    <property type="match status" value="1"/>
</dbReference>
<dbReference type="EMBL" id="UINC01018040">
    <property type="protein sequence ID" value="SVA75392.1"/>
    <property type="molecule type" value="Genomic_DNA"/>
</dbReference>
<keyword evidence="5" id="KW-1133">Transmembrane helix</keyword>
<dbReference type="PANTHER" id="PTHR32060:SF30">
    <property type="entry name" value="CARBOXY-TERMINAL PROCESSING PROTEASE CTPA"/>
    <property type="match status" value="1"/>
</dbReference>
<keyword evidence="2" id="KW-0645">Protease</keyword>
<evidence type="ECO:0000313" key="7">
    <source>
        <dbReference type="EMBL" id="SVA75392.1"/>
    </source>
</evidence>
<dbReference type="AlphaFoldDB" id="A0A381YFM3"/>
<dbReference type="FunFam" id="2.30.42.10:FF:000063">
    <property type="entry name" value="Peptidase, S41 family"/>
    <property type="match status" value="1"/>
</dbReference>
<gene>
    <name evidence="7" type="ORF">METZ01_LOCUS128246</name>
</gene>
<keyword evidence="4" id="KW-0720">Serine protease</keyword>
<dbReference type="SMART" id="SM00245">
    <property type="entry name" value="TSPc"/>
    <property type="match status" value="1"/>
</dbReference>
<dbReference type="GO" id="GO:0030288">
    <property type="term" value="C:outer membrane-bounded periplasmic space"/>
    <property type="evidence" value="ECO:0007669"/>
    <property type="project" value="TreeGrafter"/>
</dbReference>
<name>A0A381YFM3_9ZZZZ</name>
<dbReference type="Pfam" id="PF22694">
    <property type="entry name" value="CtpB_N-like"/>
    <property type="match status" value="1"/>
</dbReference>
<keyword evidence="5" id="KW-0812">Transmembrane</keyword>
<dbReference type="GO" id="GO:0006508">
    <property type="term" value="P:proteolysis"/>
    <property type="evidence" value="ECO:0007669"/>
    <property type="project" value="UniProtKB-KW"/>
</dbReference>
<dbReference type="Gene3D" id="3.90.226.10">
    <property type="entry name" value="2-enoyl-CoA Hydratase, Chain A, domain 1"/>
    <property type="match status" value="1"/>
</dbReference>
<keyword evidence="5" id="KW-0472">Membrane</keyword>
<dbReference type="InterPro" id="IPR055210">
    <property type="entry name" value="CtpA/B_N"/>
</dbReference>
<feature type="non-terminal residue" evidence="7">
    <location>
        <position position="399"/>
    </location>
</feature>
<evidence type="ECO:0000259" key="6">
    <source>
        <dbReference type="PROSITE" id="PS50106"/>
    </source>
</evidence>
<reference evidence="7" key="1">
    <citation type="submission" date="2018-05" db="EMBL/GenBank/DDBJ databases">
        <authorList>
            <person name="Lanie J.A."/>
            <person name="Ng W.-L."/>
            <person name="Kazmierczak K.M."/>
            <person name="Andrzejewski T.M."/>
            <person name="Davidsen T.M."/>
            <person name="Wayne K.J."/>
            <person name="Tettelin H."/>
            <person name="Glass J.I."/>
            <person name="Rusch D."/>
            <person name="Podicherti R."/>
            <person name="Tsui H.-C.T."/>
            <person name="Winkler M.E."/>
        </authorList>
    </citation>
    <scope>NUCLEOTIDE SEQUENCE</scope>
</reference>
<evidence type="ECO:0000256" key="2">
    <source>
        <dbReference type="ARBA" id="ARBA00022670"/>
    </source>
</evidence>
<dbReference type="InterPro" id="IPR036034">
    <property type="entry name" value="PDZ_sf"/>
</dbReference>
<dbReference type="CDD" id="cd07560">
    <property type="entry name" value="Peptidase_S41_CPP"/>
    <property type="match status" value="1"/>
</dbReference>
<feature type="domain" description="PDZ" evidence="6">
    <location>
        <begin position="93"/>
        <end position="175"/>
    </location>
</feature>
<dbReference type="InterPro" id="IPR005151">
    <property type="entry name" value="Tail-specific_protease"/>
</dbReference>
<dbReference type="PROSITE" id="PS50106">
    <property type="entry name" value="PDZ"/>
    <property type="match status" value="1"/>
</dbReference>
<evidence type="ECO:0000256" key="5">
    <source>
        <dbReference type="SAM" id="Phobius"/>
    </source>
</evidence>
<dbReference type="SUPFAM" id="SSF52096">
    <property type="entry name" value="ClpP/crotonase"/>
    <property type="match status" value="1"/>
</dbReference>
<feature type="transmembrane region" description="Helical" evidence="5">
    <location>
        <begin position="7"/>
        <end position="28"/>
    </location>
</feature>
<sequence length="399" mass="42923">MFSNLRNIFGLLVGAAIGAIIFFVSIFFSQHKISFSEDRFEAVDEMRAVAEAMERVRHEFVDSVADDVLIAGAIRGMLSELDEHSHYLTTEEYAEIQRNSAGSYTGVGLNVSLEGGQVTVVAPLEGTPAQRAGILPLDVVISVDDMAVDGEDLAETVERFRGVPGTAVTVDVRREGETETLHFSLTRANIQATTVYSEYLGNGYGYIKLTGFSDSTASELGRAADHLIQRSKPSLLGVVLDLRDNVGGVLGAAVKVADAFLDEGLIVRGNGRVRGGRFEEFATRGDILGGAELIVLVNGGSASASEIVAGALKDHKRAHLIGERTYGKGSVQTVMPLTNGRAIKITTSRYFTPSGNIINGTGIEPDILVFAEPVRARYSENSNFDLVHDDNQLQEALRT</sequence>
<dbReference type="InterPro" id="IPR004447">
    <property type="entry name" value="Peptidase_S41A"/>
</dbReference>
<dbReference type="CDD" id="cd06782">
    <property type="entry name" value="cpPDZ_CPP-like"/>
    <property type="match status" value="1"/>
</dbReference>
<dbReference type="GO" id="GO:0008236">
    <property type="term" value="F:serine-type peptidase activity"/>
    <property type="evidence" value="ECO:0007669"/>
    <property type="project" value="UniProtKB-KW"/>
</dbReference>
<dbReference type="InterPro" id="IPR029045">
    <property type="entry name" value="ClpP/crotonase-like_dom_sf"/>
</dbReference>
<evidence type="ECO:0000256" key="3">
    <source>
        <dbReference type="ARBA" id="ARBA00022801"/>
    </source>
</evidence>
<organism evidence="7">
    <name type="scientific">marine metagenome</name>
    <dbReference type="NCBI Taxonomy" id="408172"/>
    <lineage>
        <taxon>unclassified sequences</taxon>
        <taxon>metagenomes</taxon>
        <taxon>ecological metagenomes</taxon>
    </lineage>
</organism>
<dbReference type="SUPFAM" id="SSF50156">
    <property type="entry name" value="PDZ domain-like"/>
    <property type="match status" value="1"/>
</dbReference>
<dbReference type="PANTHER" id="PTHR32060">
    <property type="entry name" value="TAIL-SPECIFIC PROTEASE"/>
    <property type="match status" value="1"/>
</dbReference>
<dbReference type="Pfam" id="PF13180">
    <property type="entry name" value="PDZ_2"/>
    <property type="match status" value="1"/>
</dbReference>
<dbReference type="SMART" id="SM00228">
    <property type="entry name" value="PDZ"/>
    <property type="match status" value="1"/>
</dbReference>